<evidence type="ECO:0000256" key="1">
    <source>
        <dbReference type="ARBA" id="ARBA00022450"/>
    </source>
</evidence>
<dbReference type="InterPro" id="IPR042099">
    <property type="entry name" value="ANL_N_sf"/>
</dbReference>
<dbReference type="Proteomes" id="UP001147747">
    <property type="component" value="Unassembled WGS sequence"/>
</dbReference>
<reference evidence="5" key="1">
    <citation type="submission" date="2022-12" db="EMBL/GenBank/DDBJ databases">
        <authorList>
            <person name="Petersen C."/>
        </authorList>
    </citation>
    <scope>NUCLEOTIDE SEQUENCE</scope>
    <source>
        <strain evidence="5">IBT 29677</strain>
    </source>
</reference>
<reference evidence="5" key="2">
    <citation type="journal article" date="2023" name="IMA Fungus">
        <title>Comparative genomic study of the Penicillium genus elucidates a diverse pangenome and 15 lateral gene transfer events.</title>
        <authorList>
            <person name="Petersen C."/>
            <person name="Sorensen T."/>
            <person name="Nielsen M.R."/>
            <person name="Sondergaard T.E."/>
            <person name="Sorensen J.L."/>
            <person name="Fitzpatrick D.A."/>
            <person name="Frisvad J.C."/>
            <person name="Nielsen K.L."/>
        </authorList>
    </citation>
    <scope>NUCLEOTIDE SEQUENCE</scope>
    <source>
        <strain evidence="5">IBT 29677</strain>
    </source>
</reference>
<feature type="transmembrane region" description="Helical" evidence="3">
    <location>
        <begin position="186"/>
        <end position="207"/>
    </location>
</feature>
<dbReference type="InterPro" id="IPR020845">
    <property type="entry name" value="AMP-binding_CS"/>
</dbReference>
<proteinExistence type="predicted"/>
<keyword evidence="2" id="KW-0597">Phosphoprotein</keyword>
<dbReference type="SUPFAM" id="SSF56801">
    <property type="entry name" value="Acetyl-CoA synthetase-like"/>
    <property type="match status" value="1"/>
</dbReference>
<dbReference type="AlphaFoldDB" id="A0A9W9VH39"/>
<evidence type="ECO:0000256" key="3">
    <source>
        <dbReference type="SAM" id="Phobius"/>
    </source>
</evidence>
<name>A0A9W9VH39_9EURO</name>
<dbReference type="Pfam" id="PF23562">
    <property type="entry name" value="AMP-binding_C_3"/>
    <property type="match status" value="1"/>
</dbReference>
<sequence length="501" mass="57126">MDAKPRLVANVIETKAKTIPDAPWLLYANSSSWEQEGGYKTITWKQCANAINKMAHFLDENIPRQSKGRQTITYQGPNDARYYIMMVAAAKSKRTPEDSILEDILEMPNDGDIQYAYDESWEQAKNEIVCIIHTSGTTGTPKPIYLSNGFMSVFDWSLLYERHLSPKVTYHHYENSLTLTTCAPQWLGGFAFTLNAAAFVGMITVLLPPDMKSPLDRELVIKICRHTGAKSIVTPPSLIEDFHNDKSAFEFLKSLDYVCWLGAGLDSAIGDQLARHTNLFPVIGSTERGPQPSFEARDAKMWNSFEFIPESGPRFEKISDDIYELQVDRMPEHDFFQGGFYVFPDLDTIPSSEIYSPVVDCYGSTRWTFRGRTGDLVKLSWLAKFHATHIESAINMHSQVNAVVMGGEGRDVPYIIVEPKDHNEIQDHEKFIDEIYDAMIISLNEKGHQEIQIPRETVMLSDPSLPFQRTLKMTIIRQKVEDSYKQHIDAVYQLWQSKKEK</sequence>
<protein>
    <submittedName>
        <fullName evidence="5">NRPS-like enzyme</fullName>
    </submittedName>
</protein>
<gene>
    <name evidence="5" type="ORF">N7509_012300</name>
</gene>
<dbReference type="Gene3D" id="3.40.50.12780">
    <property type="entry name" value="N-terminal domain of ligase-like"/>
    <property type="match status" value="2"/>
</dbReference>
<keyword evidence="6" id="KW-1185">Reference proteome</keyword>
<dbReference type="PANTHER" id="PTHR43439:SF2">
    <property type="entry name" value="ENZYME, PUTATIVE (JCVI)-RELATED"/>
    <property type="match status" value="1"/>
</dbReference>
<dbReference type="PROSITE" id="PS00455">
    <property type="entry name" value="AMP_BINDING"/>
    <property type="match status" value="1"/>
</dbReference>
<dbReference type="PANTHER" id="PTHR43439">
    <property type="entry name" value="PHENYLACETATE-COENZYME A LIGASE"/>
    <property type="match status" value="1"/>
</dbReference>
<keyword evidence="3" id="KW-1133">Transmembrane helix</keyword>
<keyword evidence="3" id="KW-0472">Membrane</keyword>
<comment type="caution">
    <text evidence="5">The sequence shown here is derived from an EMBL/GenBank/DDBJ whole genome shotgun (WGS) entry which is preliminary data.</text>
</comment>
<evidence type="ECO:0000313" key="5">
    <source>
        <dbReference type="EMBL" id="KAJ5379181.1"/>
    </source>
</evidence>
<organism evidence="5 6">
    <name type="scientific">Penicillium cosmopolitanum</name>
    <dbReference type="NCBI Taxonomy" id="1131564"/>
    <lineage>
        <taxon>Eukaryota</taxon>
        <taxon>Fungi</taxon>
        <taxon>Dikarya</taxon>
        <taxon>Ascomycota</taxon>
        <taxon>Pezizomycotina</taxon>
        <taxon>Eurotiomycetes</taxon>
        <taxon>Eurotiomycetidae</taxon>
        <taxon>Eurotiales</taxon>
        <taxon>Aspergillaceae</taxon>
        <taxon>Penicillium</taxon>
    </lineage>
</organism>
<keyword evidence="3" id="KW-0812">Transmembrane</keyword>
<dbReference type="InterPro" id="IPR051414">
    <property type="entry name" value="Adenylate-forming_Reductase"/>
</dbReference>
<evidence type="ECO:0000313" key="6">
    <source>
        <dbReference type="Proteomes" id="UP001147747"/>
    </source>
</evidence>
<dbReference type="GeneID" id="81375917"/>
<keyword evidence="1" id="KW-0596">Phosphopantetheine</keyword>
<evidence type="ECO:0000256" key="2">
    <source>
        <dbReference type="ARBA" id="ARBA00022553"/>
    </source>
</evidence>
<dbReference type="EMBL" id="JAPZBU010000011">
    <property type="protein sequence ID" value="KAJ5379181.1"/>
    <property type="molecule type" value="Genomic_DNA"/>
</dbReference>
<dbReference type="RefSeq" id="XP_056482967.1">
    <property type="nucleotide sequence ID" value="XM_056636937.1"/>
</dbReference>
<dbReference type="OrthoDB" id="429813at2759"/>
<dbReference type="InterPro" id="IPR000873">
    <property type="entry name" value="AMP-dep_synth/lig_dom"/>
</dbReference>
<evidence type="ECO:0000259" key="4">
    <source>
        <dbReference type="Pfam" id="PF00501"/>
    </source>
</evidence>
<accession>A0A9W9VH39</accession>
<dbReference type="Pfam" id="PF00501">
    <property type="entry name" value="AMP-binding"/>
    <property type="match status" value="1"/>
</dbReference>
<feature type="domain" description="AMP-dependent synthetase/ligase" evidence="4">
    <location>
        <begin position="122"/>
        <end position="291"/>
    </location>
</feature>